<dbReference type="Gene3D" id="1.20.1440.120">
    <property type="entry name" value="Recombination protein O, C-terminal domain"/>
    <property type="match status" value="1"/>
</dbReference>
<dbReference type="Proteomes" id="UP000621856">
    <property type="component" value="Unassembled WGS sequence"/>
</dbReference>
<evidence type="ECO:0000313" key="12">
    <source>
        <dbReference type="Proteomes" id="UP000818603"/>
    </source>
</evidence>
<dbReference type="SUPFAM" id="SSF57863">
    <property type="entry name" value="ArfGap/RecO-like zinc finger"/>
    <property type="match status" value="1"/>
</dbReference>
<keyword evidence="12" id="KW-1185">Reference proteome</keyword>
<dbReference type="EMBL" id="BMGZ01000001">
    <property type="protein sequence ID" value="GGH95820.1"/>
    <property type="molecule type" value="Genomic_DNA"/>
</dbReference>
<protein>
    <recommendedName>
        <fullName evidence="2 7">DNA repair protein RecO</fullName>
    </recommendedName>
    <alternativeName>
        <fullName evidence="6 7">Recombination protein O</fullName>
    </alternativeName>
</protein>
<sequence>MQFTDEGIVLSAQPHGENHAVVNIFTPSAGRVAALVHGGQGKTRQPVIQPGNTVSATWKGRTEDSLGHFSLELVEPRAATLMQDSLALTGLTAATSLLSLCLPERQSLPQLYDATKVLFELMEDSDVWPVIMVKWELGLLSAVGYGLILDRCVASGATLEDGADLTFVSPRSGGAVTYEAGMPYKDRLLPLPPFLIARGEPQVGDMLAGFALTGHFLEERILFPADRQLPDARQRLLTRLQQKYRG</sequence>
<evidence type="ECO:0000256" key="4">
    <source>
        <dbReference type="ARBA" id="ARBA00023172"/>
    </source>
</evidence>
<reference evidence="10 12" key="2">
    <citation type="submission" date="2020-02" db="EMBL/GenBank/DDBJ databases">
        <title>Genome sequence of Parvularcula flava strain NH6-79.</title>
        <authorList>
            <person name="Abdul Karim M.H."/>
            <person name="Lam M.Q."/>
            <person name="Chen S.J."/>
            <person name="Yahya A."/>
            <person name="Shahir S."/>
            <person name="Shamsir M.S."/>
            <person name="Chong C.S."/>
        </authorList>
    </citation>
    <scope>NUCLEOTIDE SEQUENCE [LARGE SCALE GENOMIC DNA]</scope>
    <source>
        <strain evidence="10 12">NH6-79</strain>
    </source>
</reference>
<evidence type="ECO:0000256" key="5">
    <source>
        <dbReference type="ARBA" id="ARBA00023204"/>
    </source>
</evidence>
<dbReference type="AlphaFoldDB" id="A0A8J3A746"/>
<evidence type="ECO:0000313" key="10">
    <source>
        <dbReference type="EMBL" id="NHK27565.1"/>
    </source>
</evidence>
<dbReference type="InterPro" id="IPR012340">
    <property type="entry name" value="NA-bd_OB-fold"/>
</dbReference>
<dbReference type="SUPFAM" id="SSF50249">
    <property type="entry name" value="Nucleic acid-binding proteins"/>
    <property type="match status" value="1"/>
</dbReference>
<accession>A0A8J3A746</accession>
<evidence type="ECO:0000256" key="1">
    <source>
        <dbReference type="ARBA" id="ARBA00007452"/>
    </source>
</evidence>
<keyword evidence="5 7" id="KW-0234">DNA repair</keyword>
<reference evidence="9" key="3">
    <citation type="submission" date="2020-09" db="EMBL/GenBank/DDBJ databases">
        <authorList>
            <person name="Sun Q."/>
            <person name="Zhou Y."/>
        </authorList>
    </citation>
    <scope>NUCLEOTIDE SEQUENCE</scope>
    <source>
        <strain evidence="9">CGMCC 1.14984</strain>
    </source>
</reference>
<dbReference type="HAMAP" id="MF_00201">
    <property type="entry name" value="RecO"/>
    <property type="match status" value="1"/>
</dbReference>
<evidence type="ECO:0000313" key="9">
    <source>
        <dbReference type="EMBL" id="GGH95820.1"/>
    </source>
</evidence>
<dbReference type="Pfam" id="PF11967">
    <property type="entry name" value="RecO_N"/>
    <property type="match status" value="1"/>
</dbReference>
<dbReference type="GO" id="GO:0006310">
    <property type="term" value="P:DNA recombination"/>
    <property type="evidence" value="ECO:0007669"/>
    <property type="project" value="UniProtKB-UniRule"/>
</dbReference>
<evidence type="ECO:0000313" key="11">
    <source>
        <dbReference type="Proteomes" id="UP000621856"/>
    </source>
</evidence>
<dbReference type="InterPro" id="IPR042242">
    <property type="entry name" value="RecO_C"/>
</dbReference>
<evidence type="ECO:0000256" key="7">
    <source>
        <dbReference type="HAMAP-Rule" id="MF_00201"/>
    </source>
</evidence>
<evidence type="ECO:0000256" key="2">
    <source>
        <dbReference type="ARBA" id="ARBA00021310"/>
    </source>
</evidence>
<dbReference type="GO" id="GO:0006302">
    <property type="term" value="P:double-strand break repair"/>
    <property type="evidence" value="ECO:0007669"/>
    <property type="project" value="TreeGrafter"/>
</dbReference>
<comment type="similarity">
    <text evidence="1 7">Belongs to the RecO family.</text>
</comment>
<dbReference type="NCBIfam" id="TIGR00613">
    <property type="entry name" value="reco"/>
    <property type="match status" value="1"/>
</dbReference>
<evidence type="ECO:0000259" key="8">
    <source>
        <dbReference type="Pfam" id="PF11967"/>
    </source>
</evidence>
<dbReference type="InterPro" id="IPR022572">
    <property type="entry name" value="DNA_rep/recomb_RecO_N"/>
</dbReference>
<proteinExistence type="inferred from homology"/>
<feature type="domain" description="DNA replication/recombination mediator RecO N-terminal" evidence="8">
    <location>
        <begin position="1"/>
        <end position="75"/>
    </location>
</feature>
<dbReference type="EMBL" id="VCJR02000001">
    <property type="protein sequence ID" value="NHK27565.1"/>
    <property type="molecule type" value="Genomic_DNA"/>
</dbReference>
<dbReference type="Proteomes" id="UP000818603">
    <property type="component" value="Unassembled WGS sequence"/>
</dbReference>
<dbReference type="Gene3D" id="2.40.50.140">
    <property type="entry name" value="Nucleic acid-binding proteins"/>
    <property type="match status" value="1"/>
</dbReference>
<gene>
    <name evidence="7 9" type="primary">recO</name>
    <name evidence="10" type="ORF">FF098_006585</name>
    <name evidence="9" type="ORF">GCM10011355_13260</name>
</gene>
<dbReference type="PANTHER" id="PTHR33991:SF1">
    <property type="entry name" value="DNA REPAIR PROTEIN RECO"/>
    <property type="match status" value="1"/>
</dbReference>
<comment type="function">
    <text evidence="7">Involved in DNA repair and RecF pathway recombination.</text>
</comment>
<dbReference type="InterPro" id="IPR003717">
    <property type="entry name" value="RecO"/>
</dbReference>
<dbReference type="GO" id="GO:0043590">
    <property type="term" value="C:bacterial nucleoid"/>
    <property type="evidence" value="ECO:0007669"/>
    <property type="project" value="TreeGrafter"/>
</dbReference>
<evidence type="ECO:0000256" key="6">
    <source>
        <dbReference type="ARBA" id="ARBA00033409"/>
    </source>
</evidence>
<reference evidence="9" key="1">
    <citation type="journal article" date="2014" name="Int. J. Syst. Evol. Microbiol.">
        <title>Complete genome sequence of Corynebacterium casei LMG S-19264T (=DSM 44701T), isolated from a smear-ripened cheese.</title>
        <authorList>
            <consortium name="US DOE Joint Genome Institute (JGI-PGF)"/>
            <person name="Walter F."/>
            <person name="Albersmeier A."/>
            <person name="Kalinowski J."/>
            <person name="Ruckert C."/>
        </authorList>
    </citation>
    <scope>NUCLEOTIDE SEQUENCE</scope>
    <source>
        <strain evidence="9">CGMCC 1.14984</strain>
    </source>
</reference>
<evidence type="ECO:0000256" key="3">
    <source>
        <dbReference type="ARBA" id="ARBA00022763"/>
    </source>
</evidence>
<comment type="caution">
    <text evidence="9">The sequence shown here is derived from an EMBL/GenBank/DDBJ whole genome shotgun (WGS) entry which is preliminary data.</text>
</comment>
<dbReference type="PANTHER" id="PTHR33991">
    <property type="entry name" value="DNA REPAIR PROTEIN RECO"/>
    <property type="match status" value="1"/>
</dbReference>
<name>A0A8J3A746_9PROT</name>
<dbReference type="Pfam" id="PF02565">
    <property type="entry name" value="RecO_C"/>
    <property type="match status" value="1"/>
</dbReference>
<dbReference type="RefSeq" id="WP_155138619.1">
    <property type="nucleotide sequence ID" value="NZ_BMGZ01000001.1"/>
</dbReference>
<keyword evidence="3 7" id="KW-0227">DNA damage</keyword>
<organism evidence="9 11">
    <name type="scientific">Aquisalinus luteolus</name>
    <dbReference type="NCBI Taxonomy" id="1566827"/>
    <lineage>
        <taxon>Bacteria</taxon>
        <taxon>Pseudomonadati</taxon>
        <taxon>Pseudomonadota</taxon>
        <taxon>Alphaproteobacteria</taxon>
        <taxon>Parvularculales</taxon>
        <taxon>Parvularculaceae</taxon>
        <taxon>Aquisalinus</taxon>
    </lineage>
</organism>
<keyword evidence="4 7" id="KW-0233">DNA recombination</keyword>
<dbReference type="InterPro" id="IPR037278">
    <property type="entry name" value="ARFGAP/RecO"/>
</dbReference>